<dbReference type="OrthoDB" id="63594at2759"/>
<dbReference type="PANTHER" id="PTHR31366:SF2">
    <property type="entry name" value="UPF0739 PROTEIN C1ORF74"/>
    <property type="match status" value="1"/>
</dbReference>
<comment type="caution">
    <text evidence="1">The sequence shown here is derived from an EMBL/GenBank/DDBJ whole genome shotgun (WGS) entry which is preliminary data.</text>
</comment>
<dbReference type="EMBL" id="JAGDFM010000472">
    <property type="protein sequence ID" value="KAG7377905.1"/>
    <property type="molecule type" value="Genomic_DNA"/>
</dbReference>
<sequence>MSGYPGDSKALGVLLGFQREIRAFVASSDQRNLSSVSWWLYRSAGGAPTTTGRGAWPTADGLHALAQRLHARLARGGGGRSNRRTMKLRLTVAQVRVLLRDLLLVASGLRPSCLVDCCALTKELARLLLDGLAHEHDPDQQWSDVRHVRAVLLDGNVFFVHVDAFVREKMATGLLWQQMVVDVSARLARPKRINSNSSDADAARLNALAAWTVGACHNLLASTASRVLEWERPATLNATALAGILLCYPCVYDVSRGDGEDAADEWSEQDNCLAMCPLFLLQTAVILPPQQLETALHEFSVPQHLLHDLNDQEHEQELGVDVDSLELPLLKLLRARCRLQLQRAIGQSYFAASNAQPQVRVGTRTLPRVAL</sequence>
<name>A0A8T1VA67_9STRA</name>
<organism evidence="1 2">
    <name type="scientific">Phytophthora pseudosyringae</name>
    <dbReference type="NCBI Taxonomy" id="221518"/>
    <lineage>
        <taxon>Eukaryota</taxon>
        <taxon>Sar</taxon>
        <taxon>Stramenopiles</taxon>
        <taxon>Oomycota</taxon>
        <taxon>Peronosporomycetes</taxon>
        <taxon>Peronosporales</taxon>
        <taxon>Peronosporaceae</taxon>
        <taxon>Phytophthora</taxon>
    </lineage>
</organism>
<dbReference type="Pfam" id="PF14953">
    <property type="entry name" value="DUF4504"/>
    <property type="match status" value="1"/>
</dbReference>
<evidence type="ECO:0000313" key="2">
    <source>
        <dbReference type="Proteomes" id="UP000694044"/>
    </source>
</evidence>
<evidence type="ECO:0000313" key="1">
    <source>
        <dbReference type="EMBL" id="KAG7377905.1"/>
    </source>
</evidence>
<protein>
    <submittedName>
        <fullName evidence="1">Uncharacterized protein</fullName>
    </submittedName>
</protein>
<gene>
    <name evidence="1" type="ORF">PHYPSEUDO_010864</name>
</gene>
<keyword evidence="2" id="KW-1185">Reference proteome</keyword>
<dbReference type="PANTHER" id="PTHR31366">
    <property type="entry name" value="UPF0739 PROTEIN C1ORF74"/>
    <property type="match status" value="1"/>
</dbReference>
<proteinExistence type="predicted"/>
<dbReference type="Proteomes" id="UP000694044">
    <property type="component" value="Unassembled WGS sequence"/>
</dbReference>
<reference evidence="1" key="1">
    <citation type="submission" date="2021-02" db="EMBL/GenBank/DDBJ databases">
        <authorList>
            <person name="Palmer J.M."/>
        </authorList>
    </citation>
    <scope>NUCLEOTIDE SEQUENCE</scope>
    <source>
        <strain evidence="1">SCRP734</strain>
    </source>
</reference>
<accession>A0A8T1VA67</accession>
<dbReference type="InterPro" id="IPR027850">
    <property type="entry name" value="DUF4504"/>
</dbReference>
<dbReference type="AlphaFoldDB" id="A0A8T1VA67"/>